<dbReference type="AlphaFoldDB" id="A0A1Y2GJH1"/>
<evidence type="ECO:0000256" key="1">
    <source>
        <dbReference type="SAM" id="SignalP"/>
    </source>
</evidence>
<evidence type="ECO:0000313" key="2">
    <source>
        <dbReference type="EMBL" id="ORZ12890.1"/>
    </source>
</evidence>
<protein>
    <submittedName>
        <fullName evidence="2">Uncharacterized protein</fullName>
    </submittedName>
</protein>
<feature type="signal peptide" evidence="1">
    <location>
        <begin position="1"/>
        <end position="18"/>
    </location>
</feature>
<keyword evidence="3" id="KW-1185">Reference proteome</keyword>
<dbReference type="OrthoDB" id="2381083at2759"/>
<name>A0A1Y2GJH1_9FUNG</name>
<feature type="chain" id="PRO_5012960281" evidence="1">
    <location>
        <begin position="19"/>
        <end position="241"/>
    </location>
</feature>
<reference evidence="2 3" key="1">
    <citation type="submission" date="2016-07" db="EMBL/GenBank/DDBJ databases">
        <title>Pervasive Adenine N6-methylation of Active Genes in Fungi.</title>
        <authorList>
            <consortium name="DOE Joint Genome Institute"/>
            <person name="Mondo S.J."/>
            <person name="Dannebaum R.O."/>
            <person name="Kuo R.C."/>
            <person name="Labutti K."/>
            <person name="Haridas S."/>
            <person name="Kuo A."/>
            <person name="Salamov A."/>
            <person name="Ahrendt S.R."/>
            <person name="Lipzen A."/>
            <person name="Sullivan W."/>
            <person name="Andreopoulos W.B."/>
            <person name="Clum A."/>
            <person name="Lindquist E."/>
            <person name="Daum C."/>
            <person name="Ramamoorthy G.K."/>
            <person name="Gryganskyi A."/>
            <person name="Culley D."/>
            <person name="Magnuson J.K."/>
            <person name="James T.Y."/>
            <person name="O'Malley M.A."/>
            <person name="Stajich J.E."/>
            <person name="Spatafora J.W."/>
            <person name="Visel A."/>
            <person name="Grigoriev I.V."/>
        </authorList>
    </citation>
    <scope>NUCLEOTIDE SEQUENCE [LARGE SCALE GENOMIC DNA]</scope>
    <source>
        <strain evidence="2 3">NRRL 3116</strain>
    </source>
</reference>
<dbReference type="InParanoid" id="A0A1Y2GJH1"/>
<evidence type="ECO:0000313" key="3">
    <source>
        <dbReference type="Proteomes" id="UP000193648"/>
    </source>
</evidence>
<comment type="caution">
    <text evidence="2">The sequence shown here is derived from an EMBL/GenBank/DDBJ whole genome shotgun (WGS) entry which is preliminary data.</text>
</comment>
<sequence length="241" mass="26747">MKILSILSIAAWTAVTVAQTTQIATDSTLNINPDPATFLQSLTSPVSFSDNDETVEPPNDMADPSNEDEIIDASNFIAWSSPGYKGHKQKRSNSEGCYRLDGGAVGSFEGSSSRKYGFYSDGHCRSRMIYGWSSAPVHRIDPLIYPQSVKIIRRDEPKPSTCPAPSDYTLVAWSRTSFGGRRQLIRGLGCRPLDGSTIYSFQGTYKYKFYDCENCYGDTVLETSGGKSRVHRMNPRSVFIY</sequence>
<accession>A0A1Y2GJH1</accession>
<dbReference type="Proteomes" id="UP000193648">
    <property type="component" value="Unassembled WGS sequence"/>
</dbReference>
<gene>
    <name evidence="2" type="ORF">BCR41DRAFT_407871</name>
</gene>
<dbReference type="GeneID" id="33571247"/>
<organism evidence="2 3">
    <name type="scientific">Lobosporangium transversale</name>
    <dbReference type="NCBI Taxonomy" id="64571"/>
    <lineage>
        <taxon>Eukaryota</taxon>
        <taxon>Fungi</taxon>
        <taxon>Fungi incertae sedis</taxon>
        <taxon>Mucoromycota</taxon>
        <taxon>Mortierellomycotina</taxon>
        <taxon>Mortierellomycetes</taxon>
        <taxon>Mortierellales</taxon>
        <taxon>Mortierellaceae</taxon>
        <taxon>Lobosporangium</taxon>
    </lineage>
</organism>
<dbReference type="Gene3D" id="2.60.20.30">
    <property type="match status" value="1"/>
</dbReference>
<dbReference type="RefSeq" id="XP_021880239.1">
    <property type="nucleotide sequence ID" value="XM_022029404.1"/>
</dbReference>
<dbReference type="EMBL" id="MCFF01000024">
    <property type="protein sequence ID" value="ORZ12890.1"/>
    <property type="molecule type" value="Genomic_DNA"/>
</dbReference>
<keyword evidence="1" id="KW-0732">Signal</keyword>
<proteinExistence type="predicted"/>
<dbReference type="InterPro" id="IPR015791">
    <property type="entry name" value="Antimic/Inh_G_crystallin-like"/>
</dbReference>